<feature type="compositionally biased region" description="Acidic residues" evidence="1">
    <location>
        <begin position="87"/>
        <end position="146"/>
    </location>
</feature>
<name>A0A8T2JP99_9PIPI</name>
<gene>
    <name evidence="2" type="ORF">GDO86_010385</name>
</gene>
<reference evidence="2" key="1">
    <citation type="thesis" date="2020" institute="ProQuest LLC" country="789 East Eisenhower Parkway, Ann Arbor, MI, USA">
        <title>Comparative Genomics and Chromosome Evolution.</title>
        <authorList>
            <person name="Mudd A.B."/>
        </authorList>
    </citation>
    <scope>NUCLEOTIDE SEQUENCE</scope>
    <source>
        <strain evidence="2">Female2</strain>
        <tissue evidence="2">Blood</tissue>
    </source>
</reference>
<dbReference type="AlphaFoldDB" id="A0A8T2JP99"/>
<dbReference type="Proteomes" id="UP000812440">
    <property type="component" value="Chromosome 5"/>
</dbReference>
<organism evidence="2 3">
    <name type="scientific">Hymenochirus boettgeri</name>
    <name type="common">Congo dwarf clawed frog</name>
    <dbReference type="NCBI Taxonomy" id="247094"/>
    <lineage>
        <taxon>Eukaryota</taxon>
        <taxon>Metazoa</taxon>
        <taxon>Chordata</taxon>
        <taxon>Craniata</taxon>
        <taxon>Vertebrata</taxon>
        <taxon>Euteleostomi</taxon>
        <taxon>Amphibia</taxon>
        <taxon>Batrachia</taxon>
        <taxon>Anura</taxon>
        <taxon>Pipoidea</taxon>
        <taxon>Pipidae</taxon>
        <taxon>Pipinae</taxon>
        <taxon>Hymenochirus</taxon>
    </lineage>
</organism>
<proteinExistence type="predicted"/>
<feature type="compositionally biased region" description="Basic and acidic residues" evidence="1">
    <location>
        <begin position="72"/>
        <end position="82"/>
    </location>
</feature>
<accession>A0A8T2JP99</accession>
<protein>
    <submittedName>
        <fullName evidence="2">Uncharacterized protein</fullName>
    </submittedName>
</protein>
<sequence>MTRKYLKMMVRFLTKKGYDMPVGTPNRVEKKRAIMESLQRKIARKYHIDICLKNLQRNWSDLKRRRPRYVQDIRSRMSHDDVGAAAPEEEMEPEEEGEEQELPEEEGEEQELPQQEEQELPEEEEQELPEEEEGEELPEEEGEEQDLPQLEELPEGEEQELPQQEELPEGEEQELPQLEELPEEEEEEDQELPPQQQVELPEEDLPQQDKLLQLVSQLTQEVQQLRSQQLGLFDILMADMAYMKKKLARLERRNAFFNAPQ</sequence>
<keyword evidence="3" id="KW-1185">Reference proteome</keyword>
<comment type="caution">
    <text evidence="2">The sequence shown here is derived from an EMBL/GenBank/DDBJ whole genome shotgun (WGS) entry which is preliminary data.</text>
</comment>
<evidence type="ECO:0000313" key="3">
    <source>
        <dbReference type="Proteomes" id="UP000812440"/>
    </source>
</evidence>
<feature type="region of interest" description="Disordered" evidence="1">
    <location>
        <begin position="72"/>
        <end position="205"/>
    </location>
</feature>
<evidence type="ECO:0000256" key="1">
    <source>
        <dbReference type="SAM" id="MobiDB-lite"/>
    </source>
</evidence>
<evidence type="ECO:0000313" key="2">
    <source>
        <dbReference type="EMBL" id="KAG8445588.1"/>
    </source>
</evidence>
<dbReference type="EMBL" id="JAACNH010000004">
    <property type="protein sequence ID" value="KAG8445588.1"/>
    <property type="molecule type" value="Genomic_DNA"/>
</dbReference>
<feature type="compositionally biased region" description="Acidic residues" evidence="1">
    <location>
        <begin position="180"/>
        <end position="191"/>
    </location>
</feature>